<evidence type="ECO:0000256" key="2">
    <source>
        <dbReference type="ARBA" id="ARBA00005417"/>
    </source>
</evidence>
<dbReference type="SMART" id="SM00382">
    <property type="entry name" value="AAA"/>
    <property type="match status" value="1"/>
</dbReference>
<dbReference type="STRING" id="1121316.SAMN02745207_01373"/>
<keyword evidence="7" id="KW-0472">Membrane</keyword>
<dbReference type="InterPro" id="IPR017871">
    <property type="entry name" value="ABC_transporter-like_CS"/>
</dbReference>
<keyword evidence="11" id="KW-1185">Reference proteome</keyword>
<protein>
    <submittedName>
        <fullName evidence="10">Putative ABC transport system ATP-binding protein</fullName>
    </submittedName>
</protein>
<keyword evidence="5" id="KW-0547">Nucleotide-binding</keyword>
<dbReference type="SUPFAM" id="SSF52540">
    <property type="entry name" value="P-loop containing nucleoside triphosphate hydrolases"/>
    <property type="match status" value="1"/>
</dbReference>
<dbReference type="InterPro" id="IPR003593">
    <property type="entry name" value="AAA+_ATPase"/>
</dbReference>
<dbReference type="Gene3D" id="3.40.50.300">
    <property type="entry name" value="P-loop containing nucleotide triphosphate hydrolases"/>
    <property type="match status" value="1"/>
</dbReference>
<proteinExistence type="inferred from homology"/>
<dbReference type="Pfam" id="PF00005">
    <property type="entry name" value="ABC_tran"/>
    <property type="match status" value="1"/>
</dbReference>
<dbReference type="Proteomes" id="UP000184447">
    <property type="component" value="Unassembled WGS sequence"/>
</dbReference>
<dbReference type="EMBL" id="FQXM01000006">
    <property type="protein sequence ID" value="SHH51621.1"/>
    <property type="molecule type" value="Genomic_DNA"/>
</dbReference>
<dbReference type="InterPro" id="IPR003439">
    <property type="entry name" value="ABC_transporter-like_ATP-bd"/>
</dbReference>
<evidence type="ECO:0000259" key="9">
    <source>
        <dbReference type="PROSITE" id="PS50893"/>
    </source>
</evidence>
<dbReference type="GO" id="GO:0005524">
    <property type="term" value="F:ATP binding"/>
    <property type="evidence" value="ECO:0007669"/>
    <property type="project" value="UniProtKB-KW"/>
</dbReference>
<accession>A0A1M5TLS5</accession>
<sequence length="204" mass="23667">MIEFKNINMKFNEKQIFSDFNLKINNKEKVLLNAPSGKGKSTLFKFILGIVQPDEGQVFLNGKVIDKKNINEVREQISYVSQGIEFRNEVILQLIEEIFSFNGNKDKKLNYEKLKELMAFLNLEEEILSKEFEQLSGGEKQRIGIIIALLLDKEILLLDEATSALDKELKEKVVEFIAQSDKTIVVISHDDVWKNNNKFKLVRW</sequence>
<dbReference type="PROSITE" id="PS00211">
    <property type="entry name" value="ABC_TRANSPORTER_1"/>
    <property type="match status" value="1"/>
</dbReference>
<dbReference type="GO" id="GO:0005886">
    <property type="term" value="C:plasma membrane"/>
    <property type="evidence" value="ECO:0007669"/>
    <property type="project" value="UniProtKB-SubCell"/>
</dbReference>
<keyword evidence="3" id="KW-0813">Transport</keyword>
<evidence type="ECO:0000313" key="10">
    <source>
        <dbReference type="EMBL" id="SHH51621.1"/>
    </source>
</evidence>
<dbReference type="PANTHER" id="PTHR43166">
    <property type="entry name" value="AMINO ACID IMPORT ATP-BINDING PROTEIN"/>
    <property type="match status" value="1"/>
</dbReference>
<dbReference type="OrthoDB" id="9801958at2"/>
<evidence type="ECO:0000256" key="8">
    <source>
        <dbReference type="SAM" id="Coils"/>
    </source>
</evidence>
<evidence type="ECO:0000256" key="4">
    <source>
        <dbReference type="ARBA" id="ARBA00022475"/>
    </source>
</evidence>
<gene>
    <name evidence="10" type="ORF">SAMN02745207_01373</name>
</gene>
<comment type="similarity">
    <text evidence="2">Belongs to the ABC transporter superfamily.</text>
</comment>
<dbReference type="RefSeq" id="WP_073337690.1">
    <property type="nucleotide sequence ID" value="NZ_FQXM01000006.1"/>
</dbReference>
<dbReference type="GO" id="GO:0016887">
    <property type="term" value="F:ATP hydrolysis activity"/>
    <property type="evidence" value="ECO:0007669"/>
    <property type="project" value="InterPro"/>
</dbReference>
<dbReference type="PROSITE" id="PS50893">
    <property type="entry name" value="ABC_TRANSPORTER_2"/>
    <property type="match status" value="1"/>
</dbReference>
<feature type="domain" description="ABC transporter" evidence="9">
    <location>
        <begin position="2"/>
        <end position="204"/>
    </location>
</feature>
<keyword evidence="6 10" id="KW-0067">ATP-binding</keyword>
<dbReference type="InterPro" id="IPR027417">
    <property type="entry name" value="P-loop_NTPase"/>
</dbReference>
<comment type="subcellular location">
    <subcellularLocation>
        <location evidence="1">Cell membrane</location>
        <topology evidence="1">Peripheral membrane protein</topology>
    </subcellularLocation>
</comment>
<name>A0A1M5TLS5_9CLOT</name>
<evidence type="ECO:0000256" key="5">
    <source>
        <dbReference type="ARBA" id="ARBA00022741"/>
    </source>
</evidence>
<feature type="coiled-coil region" evidence="8">
    <location>
        <begin position="104"/>
        <end position="131"/>
    </location>
</feature>
<keyword evidence="8" id="KW-0175">Coiled coil</keyword>
<evidence type="ECO:0000256" key="6">
    <source>
        <dbReference type="ARBA" id="ARBA00022840"/>
    </source>
</evidence>
<dbReference type="AlphaFoldDB" id="A0A1M5TLS5"/>
<dbReference type="PANTHER" id="PTHR43166:SF9">
    <property type="entry name" value="GLUTAMATE_ASPARTATE IMPORT ATP-BINDING PROTEIN GLTL"/>
    <property type="match status" value="1"/>
</dbReference>
<keyword evidence="4" id="KW-1003">Cell membrane</keyword>
<reference evidence="10 11" key="1">
    <citation type="submission" date="2016-11" db="EMBL/GenBank/DDBJ databases">
        <authorList>
            <person name="Jaros S."/>
            <person name="Januszkiewicz K."/>
            <person name="Wedrychowicz H."/>
        </authorList>
    </citation>
    <scope>NUCLEOTIDE SEQUENCE [LARGE SCALE GENOMIC DNA]</scope>
    <source>
        <strain evidence="10 11">DSM 8605</strain>
    </source>
</reference>
<dbReference type="InterPro" id="IPR050086">
    <property type="entry name" value="MetN_ABC_transporter-like"/>
</dbReference>
<evidence type="ECO:0000256" key="7">
    <source>
        <dbReference type="ARBA" id="ARBA00023136"/>
    </source>
</evidence>
<organism evidence="10 11">
    <name type="scientific">Clostridium grantii DSM 8605</name>
    <dbReference type="NCBI Taxonomy" id="1121316"/>
    <lineage>
        <taxon>Bacteria</taxon>
        <taxon>Bacillati</taxon>
        <taxon>Bacillota</taxon>
        <taxon>Clostridia</taxon>
        <taxon>Eubacteriales</taxon>
        <taxon>Clostridiaceae</taxon>
        <taxon>Clostridium</taxon>
    </lineage>
</organism>
<evidence type="ECO:0000313" key="11">
    <source>
        <dbReference type="Proteomes" id="UP000184447"/>
    </source>
</evidence>
<evidence type="ECO:0000256" key="1">
    <source>
        <dbReference type="ARBA" id="ARBA00004202"/>
    </source>
</evidence>
<evidence type="ECO:0000256" key="3">
    <source>
        <dbReference type="ARBA" id="ARBA00022448"/>
    </source>
</evidence>